<organism evidence="10 11">
    <name type="scientific">Lingula anatina</name>
    <name type="common">Brachiopod</name>
    <name type="synonym">Lingula unguis</name>
    <dbReference type="NCBI Taxonomy" id="7574"/>
    <lineage>
        <taxon>Eukaryota</taxon>
        <taxon>Metazoa</taxon>
        <taxon>Spiralia</taxon>
        <taxon>Lophotrochozoa</taxon>
        <taxon>Brachiopoda</taxon>
        <taxon>Linguliformea</taxon>
        <taxon>Lingulata</taxon>
        <taxon>Lingulida</taxon>
        <taxon>Linguloidea</taxon>
        <taxon>Lingulidae</taxon>
        <taxon>Lingula</taxon>
    </lineage>
</organism>
<gene>
    <name evidence="11" type="primary">LOC106165381</name>
</gene>
<evidence type="ECO:0000313" key="11">
    <source>
        <dbReference type="RefSeq" id="XP_013399040.2"/>
    </source>
</evidence>
<dbReference type="EC" id="2.8.2.-" evidence="9"/>
<keyword evidence="8 9" id="KW-0325">Glycoprotein</keyword>
<evidence type="ECO:0000256" key="3">
    <source>
        <dbReference type="ARBA" id="ARBA00022679"/>
    </source>
</evidence>
<comment type="similarity">
    <text evidence="2 9">Belongs to the sulfotransferase 2 family.</text>
</comment>
<dbReference type="Pfam" id="PF03567">
    <property type="entry name" value="Sulfotransfer_2"/>
    <property type="match status" value="1"/>
</dbReference>
<evidence type="ECO:0000256" key="4">
    <source>
        <dbReference type="ARBA" id="ARBA00022692"/>
    </source>
</evidence>
<dbReference type="GO" id="GO:0000139">
    <property type="term" value="C:Golgi membrane"/>
    <property type="evidence" value="ECO:0007669"/>
    <property type="project" value="UniProtKB-SubCell"/>
</dbReference>
<evidence type="ECO:0000256" key="9">
    <source>
        <dbReference type="RuleBase" id="RU364020"/>
    </source>
</evidence>
<keyword evidence="9" id="KW-0735">Signal-anchor</keyword>
<evidence type="ECO:0000256" key="6">
    <source>
        <dbReference type="ARBA" id="ARBA00023034"/>
    </source>
</evidence>
<keyword evidence="3 9" id="KW-0808">Transferase</keyword>
<name>A0A1S3ILB9_LINAN</name>
<dbReference type="RefSeq" id="XP_013399040.2">
    <property type="nucleotide sequence ID" value="XM_013543586.2"/>
</dbReference>
<evidence type="ECO:0000256" key="7">
    <source>
        <dbReference type="ARBA" id="ARBA00023136"/>
    </source>
</evidence>
<evidence type="ECO:0000256" key="8">
    <source>
        <dbReference type="ARBA" id="ARBA00023180"/>
    </source>
</evidence>
<dbReference type="InterPro" id="IPR005331">
    <property type="entry name" value="Sulfotransferase"/>
</dbReference>
<keyword evidence="5 9" id="KW-1133">Transmembrane helix</keyword>
<keyword evidence="6 9" id="KW-0333">Golgi apparatus</keyword>
<dbReference type="AlphaFoldDB" id="A0A1S3ILB9"/>
<dbReference type="InterPro" id="IPR018011">
    <property type="entry name" value="Carb_sulfotrans_8-10"/>
</dbReference>
<dbReference type="InParanoid" id="A0A1S3ILB9"/>
<keyword evidence="7 9" id="KW-0472">Membrane</keyword>
<dbReference type="PANTHER" id="PTHR12137:SF54">
    <property type="entry name" value="CARBOHYDRATE SULFOTRANSFERASE"/>
    <property type="match status" value="1"/>
</dbReference>
<dbReference type="GeneID" id="106165381"/>
<evidence type="ECO:0000313" key="10">
    <source>
        <dbReference type="Proteomes" id="UP000085678"/>
    </source>
</evidence>
<reference evidence="11" key="1">
    <citation type="journal article" date="2015" name="Nat. Commun.">
        <title>The Lingula genome provides insights into brachiopod evolution and the origin of phosphate biomineralization.</title>
        <authorList>
            <person name="Luo Y.J."/>
            <person name="Takeuchi T."/>
            <person name="Koyanagi R."/>
            <person name="Yamada L."/>
            <person name="Kanda M."/>
            <person name="Khalturina M."/>
            <person name="Fujie M."/>
            <person name="Yamasaki S.I."/>
            <person name="Endo K."/>
            <person name="Satoh N."/>
        </authorList>
    </citation>
    <scope>NUCLEOTIDE SEQUENCE</scope>
</reference>
<evidence type="ECO:0000256" key="5">
    <source>
        <dbReference type="ARBA" id="ARBA00022989"/>
    </source>
</evidence>
<proteinExistence type="inferred from homology"/>
<evidence type="ECO:0000256" key="1">
    <source>
        <dbReference type="ARBA" id="ARBA00004323"/>
    </source>
</evidence>
<reference evidence="11" key="2">
    <citation type="submission" date="2025-08" db="UniProtKB">
        <authorList>
            <consortium name="RefSeq"/>
        </authorList>
    </citation>
    <scope>IDENTIFICATION</scope>
</reference>
<dbReference type="GO" id="GO:0008146">
    <property type="term" value="F:sulfotransferase activity"/>
    <property type="evidence" value="ECO:0007669"/>
    <property type="project" value="InterPro"/>
</dbReference>
<comment type="subcellular location">
    <subcellularLocation>
        <location evidence="1 9">Golgi apparatus membrane</location>
        <topology evidence="1 9">Single-pass type II membrane protein</topology>
    </subcellularLocation>
</comment>
<sequence>MTLERISKVPVVLVTMSSAILLCCLYWMSTAPGSQRQAQVLPFQPVQVHHKEEANQDAFKGKYINISYGTQKYNRDSDVIDDTIWQSFSWNKVPDDWVSVINWRKRMLQDRCRNRKTVSTSHVNTGQRIIVEDQHKLILCTLNKAASRSWGMVYLTLSGQVDPSSDSITKKKSGNYTQLLSFDNNGIRARLRNYLKIFFSI</sequence>
<keyword evidence="9" id="KW-0119">Carbohydrate metabolism</keyword>
<feature type="transmembrane region" description="Helical" evidence="9">
    <location>
        <begin position="9"/>
        <end position="28"/>
    </location>
</feature>
<accession>A0A1S3ILB9</accession>
<dbReference type="GO" id="GO:0016051">
    <property type="term" value="P:carbohydrate biosynthetic process"/>
    <property type="evidence" value="ECO:0007669"/>
    <property type="project" value="InterPro"/>
</dbReference>
<evidence type="ECO:0000256" key="2">
    <source>
        <dbReference type="ARBA" id="ARBA00006339"/>
    </source>
</evidence>
<protein>
    <recommendedName>
        <fullName evidence="9">Carbohydrate sulfotransferase</fullName>
        <ecNumber evidence="9">2.8.2.-</ecNumber>
    </recommendedName>
</protein>
<dbReference type="PANTHER" id="PTHR12137">
    <property type="entry name" value="CARBOHYDRATE SULFOTRANSFERASE"/>
    <property type="match status" value="1"/>
</dbReference>
<keyword evidence="4 9" id="KW-0812">Transmembrane</keyword>
<dbReference type="Proteomes" id="UP000085678">
    <property type="component" value="Unplaced"/>
</dbReference>
<keyword evidence="10" id="KW-1185">Reference proteome</keyword>
<dbReference type="KEGG" id="lak:106165381"/>